<dbReference type="RefSeq" id="WP_175370034.1">
    <property type="nucleotide sequence ID" value="NZ_JABWCS010000184.1"/>
</dbReference>
<dbReference type="Pfam" id="PF00486">
    <property type="entry name" value="Trans_reg_C"/>
    <property type="match status" value="1"/>
</dbReference>
<organism evidence="10 11">
    <name type="scientific">Paenibacillus agri</name>
    <dbReference type="NCBI Taxonomy" id="2744309"/>
    <lineage>
        <taxon>Bacteria</taxon>
        <taxon>Bacillati</taxon>
        <taxon>Bacillota</taxon>
        <taxon>Bacilli</taxon>
        <taxon>Bacillales</taxon>
        <taxon>Paenibacillaceae</taxon>
        <taxon>Paenibacillus</taxon>
    </lineage>
</organism>
<keyword evidence="4 7" id="KW-0238">DNA-binding</keyword>
<feature type="domain" description="Response regulatory" evidence="8">
    <location>
        <begin position="4"/>
        <end position="117"/>
    </location>
</feature>
<dbReference type="InterPro" id="IPR011006">
    <property type="entry name" value="CheY-like_superfamily"/>
</dbReference>
<dbReference type="PROSITE" id="PS51755">
    <property type="entry name" value="OMPR_PHOB"/>
    <property type="match status" value="1"/>
</dbReference>
<dbReference type="PANTHER" id="PTHR48111:SF73">
    <property type="entry name" value="ALKALINE PHOSPHATASE SYNTHESIS TRANSCRIPTIONAL REGULATORY PROTEIN PHOP"/>
    <property type="match status" value="1"/>
</dbReference>
<evidence type="ECO:0000259" key="8">
    <source>
        <dbReference type="PROSITE" id="PS50110"/>
    </source>
</evidence>
<sequence length="226" mass="25775">MNKKVLLVEDEIRIREVIADYFIQSDWDVYEAGNGQEALLRFDDLQPDLLILDIMMPEIDGWEVCRQVRSRSEVPIILLTAKSGEDDKILGFELGADDYVTKPFSPKVLVARANVLMKRVEGLSKAQPSLLTFGGAVLNTMARRLEVNHVEVELAPKEYELLLYLIKNKGIVISRDTVLDRIWGLDFEGDSRVVDTHIKKLRSKLGTESRHIRTVIGTGYKFEEEE</sequence>
<keyword evidence="11" id="KW-1185">Reference proteome</keyword>
<reference evidence="10" key="1">
    <citation type="submission" date="2020-06" db="EMBL/GenBank/DDBJ databases">
        <title>Paenibacillus sp. nov., isolated from soil.</title>
        <authorList>
            <person name="Seo Y.L."/>
        </authorList>
    </citation>
    <scope>NUCLEOTIDE SEQUENCE [LARGE SCALE GENOMIC DNA]</scope>
    <source>
        <strain evidence="10">JW14</strain>
    </source>
</reference>
<dbReference type="PROSITE" id="PS50110">
    <property type="entry name" value="RESPONSE_REGULATORY"/>
    <property type="match status" value="1"/>
</dbReference>
<dbReference type="Pfam" id="PF00072">
    <property type="entry name" value="Response_reg"/>
    <property type="match status" value="1"/>
</dbReference>
<dbReference type="InterPro" id="IPR039420">
    <property type="entry name" value="WalR-like"/>
</dbReference>
<dbReference type="GO" id="GO:0000156">
    <property type="term" value="F:phosphorelay response regulator activity"/>
    <property type="evidence" value="ECO:0007669"/>
    <property type="project" value="TreeGrafter"/>
</dbReference>
<dbReference type="EMBL" id="JABWCS010000184">
    <property type="protein sequence ID" value="NUU59343.1"/>
    <property type="molecule type" value="Genomic_DNA"/>
</dbReference>
<dbReference type="FunFam" id="3.40.50.2300:FF:000001">
    <property type="entry name" value="DNA-binding response regulator PhoB"/>
    <property type="match status" value="1"/>
</dbReference>
<comment type="caution">
    <text evidence="10">The sequence shown here is derived from an EMBL/GenBank/DDBJ whole genome shotgun (WGS) entry which is preliminary data.</text>
</comment>
<feature type="DNA-binding region" description="OmpR/PhoB-type" evidence="7">
    <location>
        <begin position="128"/>
        <end position="224"/>
    </location>
</feature>
<name>A0A850EDK4_9BACL</name>
<dbReference type="SUPFAM" id="SSF52172">
    <property type="entry name" value="CheY-like"/>
    <property type="match status" value="1"/>
</dbReference>
<keyword evidence="2" id="KW-0902">Two-component regulatory system</keyword>
<keyword evidence="5" id="KW-0804">Transcription</keyword>
<dbReference type="AlphaFoldDB" id="A0A850EDK4"/>
<dbReference type="InterPro" id="IPR001867">
    <property type="entry name" value="OmpR/PhoB-type_DNA-bd"/>
</dbReference>
<dbReference type="CDD" id="cd00383">
    <property type="entry name" value="trans_reg_C"/>
    <property type="match status" value="1"/>
</dbReference>
<dbReference type="SUPFAM" id="SSF46894">
    <property type="entry name" value="C-terminal effector domain of the bipartite response regulators"/>
    <property type="match status" value="1"/>
</dbReference>
<dbReference type="GO" id="GO:0006355">
    <property type="term" value="P:regulation of DNA-templated transcription"/>
    <property type="evidence" value="ECO:0007669"/>
    <property type="project" value="InterPro"/>
</dbReference>
<dbReference type="Gene3D" id="3.40.50.2300">
    <property type="match status" value="1"/>
</dbReference>
<dbReference type="GO" id="GO:0032993">
    <property type="term" value="C:protein-DNA complex"/>
    <property type="evidence" value="ECO:0007669"/>
    <property type="project" value="TreeGrafter"/>
</dbReference>
<evidence type="ECO:0000256" key="1">
    <source>
        <dbReference type="ARBA" id="ARBA00022553"/>
    </source>
</evidence>
<evidence type="ECO:0000256" key="2">
    <source>
        <dbReference type="ARBA" id="ARBA00023012"/>
    </source>
</evidence>
<dbReference type="InterPro" id="IPR001789">
    <property type="entry name" value="Sig_transdc_resp-reg_receiver"/>
</dbReference>
<protein>
    <submittedName>
        <fullName evidence="10">Response regulator transcription factor</fullName>
    </submittedName>
</protein>
<evidence type="ECO:0000256" key="6">
    <source>
        <dbReference type="PROSITE-ProRule" id="PRU00169"/>
    </source>
</evidence>
<dbReference type="PANTHER" id="PTHR48111">
    <property type="entry name" value="REGULATOR OF RPOS"/>
    <property type="match status" value="1"/>
</dbReference>
<feature type="modified residue" description="4-aspartylphosphate" evidence="6">
    <location>
        <position position="53"/>
    </location>
</feature>
<feature type="domain" description="OmpR/PhoB-type" evidence="9">
    <location>
        <begin position="128"/>
        <end position="224"/>
    </location>
</feature>
<dbReference type="SMART" id="SM00862">
    <property type="entry name" value="Trans_reg_C"/>
    <property type="match status" value="1"/>
</dbReference>
<dbReference type="Gene3D" id="1.10.10.10">
    <property type="entry name" value="Winged helix-like DNA-binding domain superfamily/Winged helix DNA-binding domain"/>
    <property type="match status" value="1"/>
</dbReference>
<dbReference type="InterPro" id="IPR016032">
    <property type="entry name" value="Sig_transdc_resp-reg_C-effctor"/>
</dbReference>
<evidence type="ECO:0000256" key="7">
    <source>
        <dbReference type="PROSITE-ProRule" id="PRU01091"/>
    </source>
</evidence>
<evidence type="ECO:0000256" key="3">
    <source>
        <dbReference type="ARBA" id="ARBA00023015"/>
    </source>
</evidence>
<dbReference type="CDD" id="cd17574">
    <property type="entry name" value="REC_OmpR"/>
    <property type="match status" value="1"/>
</dbReference>
<evidence type="ECO:0000313" key="10">
    <source>
        <dbReference type="EMBL" id="NUU59343.1"/>
    </source>
</evidence>
<dbReference type="Proteomes" id="UP000564806">
    <property type="component" value="Unassembled WGS sequence"/>
</dbReference>
<evidence type="ECO:0000256" key="4">
    <source>
        <dbReference type="ARBA" id="ARBA00023125"/>
    </source>
</evidence>
<accession>A0A850EDK4</accession>
<dbReference type="GO" id="GO:0000976">
    <property type="term" value="F:transcription cis-regulatory region binding"/>
    <property type="evidence" value="ECO:0007669"/>
    <property type="project" value="TreeGrafter"/>
</dbReference>
<evidence type="ECO:0000256" key="5">
    <source>
        <dbReference type="ARBA" id="ARBA00023163"/>
    </source>
</evidence>
<keyword evidence="3" id="KW-0805">Transcription regulation</keyword>
<keyword evidence="1 6" id="KW-0597">Phosphoprotein</keyword>
<dbReference type="Gene3D" id="6.10.250.690">
    <property type="match status" value="1"/>
</dbReference>
<dbReference type="SMART" id="SM00448">
    <property type="entry name" value="REC"/>
    <property type="match status" value="1"/>
</dbReference>
<proteinExistence type="predicted"/>
<gene>
    <name evidence="10" type="ORF">HPT30_03120</name>
</gene>
<evidence type="ECO:0000259" key="9">
    <source>
        <dbReference type="PROSITE" id="PS51755"/>
    </source>
</evidence>
<dbReference type="InterPro" id="IPR036388">
    <property type="entry name" value="WH-like_DNA-bd_sf"/>
</dbReference>
<dbReference type="GO" id="GO:0005829">
    <property type="term" value="C:cytosol"/>
    <property type="evidence" value="ECO:0007669"/>
    <property type="project" value="TreeGrafter"/>
</dbReference>
<evidence type="ECO:0000313" key="11">
    <source>
        <dbReference type="Proteomes" id="UP000564806"/>
    </source>
</evidence>